<feature type="transmembrane region" description="Helical" evidence="2">
    <location>
        <begin position="88"/>
        <end position="109"/>
    </location>
</feature>
<keyword evidence="4" id="KW-1185">Reference proteome</keyword>
<evidence type="ECO:0000313" key="4">
    <source>
        <dbReference type="Proteomes" id="UP001622690"/>
    </source>
</evidence>
<keyword evidence="2" id="KW-0812">Transmembrane</keyword>
<evidence type="ECO:0008006" key="5">
    <source>
        <dbReference type="Google" id="ProtNLM"/>
    </source>
</evidence>
<dbReference type="Proteomes" id="UP001622690">
    <property type="component" value="Chromosome"/>
</dbReference>
<feature type="compositionally biased region" description="Low complexity" evidence="1">
    <location>
        <begin position="14"/>
        <end position="51"/>
    </location>
</feature>
<evidence type="ECO:0000313" key="3">
    <source>
        <dbReference type="EMBL" id="WTO80935.1"/>
    </source>
</evidence>
<keyword evidence="2" id="KW-0472">Membrane</keyword>
<gene>
    <name evidence="3" type="ORF">OHU27_00230</name>
</gene>
<dbReference type="EMBL" id="CP108125">
    <property type="protein sequence ID" value="WTO80935.1"/>
    <property type="molecule type" value="Genomic_DNA"/>
</dbReference>
<reference evidence="3 4" key="1">
    <citation type="submission" date="2022-10" db="EMBL/GenBank/DDBJ databases">
        <title>The complete genomes of actinobacterial strains from the NBC collection.</title>
        <authorList>
            <person name="Joergensen T.S."/>
            <person name="Alvarez Arevalo M."/>
            <person name="Sterndorff E.B."/>
            <person name="Faurdal D."/>
            <person name="Vuksanovic O."/>
            <person name="Mourched A.-S."/>
            <person name="Charusanti P."/>
            <person name="Shaw S."/>
            <person name="Blin K."/>
            <person name="Weber T."/>
        </authorList>
    </citation>
    <scope>NUCLEOTIDE SEQUENCE [LARGE SCALE GENOMIC DNA]</scope>
    <source>
        <strain evidence="3 4">NBC_00206</strain>
    </source>
</reference>
<sequence length="143" mass="15182">MSTNDTPPKKAAAKKTTAAIPAPRKSTARKTAAPPRKATAPRPRNATTTPADPGTANETAAKAMDKEAVIKTFLAERHRNRQLRALKITCYVMATGAMSFIGLTIWQLMISSPVAGAYAGLAGVFVAVTGVGSTVYFHIRRKN</sequence>
<proteinExistence type="predicted"/>
<organism evidence="3 4">
    <name type="scientific">Streptomyces nigra</name>
    <dbReference type="NCBI Taxonomy" id="1827580"/>
    <lineage>
        <taxon>Bacteria</taxon>
        <taxon>Bacillati</taxon>
        <taxon>Actinomycetota</taxon>
        <taxon>Actinomycetes</taxon>
        <taxon>Kitasatosporales</taxon>
        <taxon>Streptomycetaceae</taxon>
        <taxon>Streptomyces</taxon>
    </lineage>
</organism>
<name>A0ABZ1ILQ6_9ACTN</name>
<feature type="transmembrane region" description="Helical" evidence="2">
    <location>
        <begin position="115"/>
        <end position="139"/>
    </location>
</feature>
<evidence type="ECO:0000256" key="1">
    <source>
        <dbReference type="SAM" id="MobiDB-lite"/>
    </source>
</evidence>
<keyword evidence="2" id="KW-1133">Transmembrane helix</keyword>
<evidence type="ECO:0000256" key="2">
    <source>
        <dbReference type="SAM" id="Phobius"/>
    </source>
</evidence>
<dbReference type="RefSeq" id="WP_406255882.1">
    <property type="nucleotide sequence ID" value="NZ_CP108125.1"/>
</dbReference>
<accession>A0ABZ1ILQ6</accession>
<feature type="region of interest" description="Disordered" evidence="1">
    <location>
        <begin position="1"/>
        <end position="62"/>
    </location>
</feature>
<protein>
    <recommendedName>
        <fullName evidence="5">DUF202 domain-containing protein</fullName>
    </recommendedName>
</protein>